<dbReference type="EMBL" id="JBHMEY010000007">
    <property type="protein sequence ID" value="MFB9095466.1"/>
    <property type="molecule type" value="Genomic_DNA"/>
</dbReference>
<dbReference type="Proteomes" id="UP001589607">
    <property type="component" value="Unassembled WGS sequence"/>
</dbReference>
<evidence type="ECO:0000313" key="2">
    <source>
        <dbReference type="Proteomes" id="UP001589607"/>
    </source>
</evidence>
<accession>A0ABV5GJD1</accession>
<protein>
    <submittedName>
        <fullName evidence="1">Uncharacterized protein</fullName>
    </submittedName>
</protein>
<comment type="caution">
    <text evidence="1">The sequence shown here is derived from an EMBL/GenBank/DDBJ whole genome shotgun (WGS) entry which is preliminary data.</text>
</comment>
<evidence type="ECO:0000313" key="1">
    <source>
        <dbReference type="EMBL" id="MFB9095466.1"/>
    </source>
</evidence>
<dbReference type="RefSeq" id="WP_236453870.1">
    <property type="nucleotide sequence ID" value="NZ_CBCSGE010000020.1"/>
</dbReference>
<gene>
    <name evidence="1" type="ORF">ACFFVF_02975</name>
</gene>
<sequence length="234" mass="26180">MPNLNEYLGSIVSSITNARVLSDLQTVKIAEQYANHNLLKHFSIPRMRIEDIEMTIPVGMNVIDNEGTPTIEPINNNELVPAIYKVVIGTLGISRVAGNVASLFQTEINEKCSALIKNMTPQNYKELTLKYSNALGEICFSIAKEHNLIKKSVKIQVTPTLLTQNIERNIISKVIINNETNALENLNVIVEANKLRELAPESLIYIKMKISEDGMEWNHAENSKGEIVTKLLPE</sequence>
<organism evidence="1 2">
    <name type="scientific">Flavobacterium jumunjinense</name>
    <dbReference type="NCBI Taxonomy" id="998845"/>
    <lineage>
        <taxon>Bacteria</taxon>
        <taxon>Pseudomonadati</taxon>
        <taxon>Bacteroidota</taxon>
        <taxon>Flavobacteriia</taxon>
        <taxon>Flavobacteriales</taxon>
        <taxon>Flavobacteriaceae</taxon>
        <taxon>Flavobacterium</taxon>
    </lineage>
</organism>
<proteinExistence type="predicted"/>
<keyword evidence="2" id="KW-1185">Reference proteome</keyword>
<reference evidence="1 2" key="1">
    <citation type="submission" date="2024-09" db="EMBL/GenBank/DDBJ databases">
        <authorList>
            <person name="Sun Q."/>
            <person name="Mori K."/>
        </authorList>
    </citation>
    <scope>NUCLEOTIDE SEQUENCE [LARGE SCALE GENOMIC DNA]</scope>
    <source>
        <strain evidence="1 2">CECT 7955</strain>
    </source>
</reference>
<name>A0ABV5GJD1_9FLAO</name>